<dbReference type="RefSeq" id="WP_019618531.1">
    <property type="nucleotide sequence ID" value="NZ_JBHUNE010000006.1"/>
</dbReference>
<dbReference type="Proteomes" id="UP001597492">
    <property type="component" value="Unassembled WGS sequence"/>
</dbReference>
<evidence type="ECO:0000259" key="2">
    <source>
        <dbReference type="Pfam" id="PF01337"/>
    </source>
</evidence>
<comment type="caution">
    <text evidence="3">The sequence shown here is derived from an EMBL/GenBank/DDBJ whole genome shotgun (WGS) entry which is preliminary data.</text>
</comment>
<dbReference type="SUPFAM" id="SSF52038">
    <property type="entry name" value="Barstar-related"/>
    <property type="match status" value="1"/>
</dbReference>
<name>A0ABW5V084_9MICO</name>
<sequence length="129" mass="14521">MFEVELRGAVITDIESLYDELNRGFMQHEDWQLGQSLDALDDLLYGGIGDAVGHDRIRVTWRDHERSRARLGAETTASWYEAKLARPGAFNVDKITRDLAALRETGGPTYFDLVLEVFAGHDNVELVLA</sequence>
<reference evidence="4" key="1">
    <citation type="journal article" date="2019" name="Int. J. Syst. Evol. Microbiol.">
        <title>The Global Catalogue of Microorganisms (GCM) 10K type strain sequencing project: providing services to taxonomists for standard genome sequencing and annotation.</title>
        <authorList>
            <consortium name="The Broad Institute Genomics Platform"/>
            <consortium name="The Broad Institute Genome Sequencing Center for Infectious Disease"/>
            <person name="Wu L."/>
            <person name="Ma J."/>
        </authorList>
    </citation>
    <scope>NUCLEOTIDE SEQUENCE [LARGE SCALE GENOMIC DNA]</scope>
    <source>
        <strain evidence="4">TISTR 1514</strain>
    </source>
</reference>
<comment type="similarity">
    <text evidence="1">Belongs to the barstar family.</text>
</comment>
<organism evidence="3 4">
    <name type="scientific">Gulosibacter faecalis</name>
    <dbReference type="NCBI Taxonomy" id="272240"/>
    <lineage>
        <taxon>Bacteria</taxon>
        <taxon>Bacillati</taxon>
        <taxon>Actinomycetota</taxon>
        <taxon>Actinomycetes</taxon>
        <taxon>Micrococcales</taxon>
        <taxon>Microbacteriaceae</taxon>
        <taxon>Gulosibacter</taxon>
    </lineage>
</organism>
<protein>
    <submittedName>
        <fullName evidence="3">Barstar family protein</fullName>
    </submittedName>
</protein>
<keyword evidence="4" id="KW-1185">Reference proteome</keyword>
<feature type="domain" description="Barstar (barnase inhibitor)" evidence="2">
    <location>
        <begin position="1"/>
        <end position="74"/>
    </location>
</feature>
<proteinExistence type="inferred from homology"/>
<evidence type="ECO:0000313" key="4">
    <source>
        <dbReference type="Proteomes" id="UP001597492"/>
    </source>
</evidence>
<evidence type="ECO:0000256" key="1">
    <source>
        <dbReference type="ARBA" id="ARBA00006845"/>
    </source>
</evidence>
<dbReference type="InterPro" id="IPR035905">
    <property type="entry name" value="Barstar-like_sf"/>
</dbReference>
<dbReference type="Gene3D" id="3.30.370.10">
    <property type="entry name" value="Barstar-like"/>
    <property type="match status" value="1"/>
</dbReference>
<dbReference type="InterPro" id="IPR000468">
    <property type="entry name" value="Barstar"/>
</dbReference>
<dbReference type="Pfam" id="PF01337">
    <property type="entry name" value="Barstar"/>
    <property type="match status" value="1"/>
</dbReference>
<evidence type="ECO:0000313" key="3">
    <source>
        <dbReference type="EMBL" id="MFD2758077.1"/>
    </source>
</evidence>
<gene>
    <name evidence="3" type="ORF">ACFSW7_06775</name>
</gene>
<accession>A0ABW5V084</accession>
<dbReference type="EMBL" id="JBHUNE010000006">
    <property type="protein sequence ID" value="MFD2758077.1"/>
    <property type="molecule type" value="Genomic_DNA"/>
</dbReference>